<evidence type="ECO:0000259" key="1">
    <source>
        <dbReference type="Pfam" id="PF26367"/>
    </source>
</evidence>
<proteinExistence type="predicted"/>
<gene>
    <name evidence="3" type="ORF">C2800_10965</name>
    <name evidence="2" type="ORF">NQF69_10115</name>
</gene>
<protein>
    <recommendedName>
        <fullName evidence="1">DUF8095 domain-containing protein</fullName>
    </recommendedName>
</protein>
<dbReference type="EMBL" id="PPVL01000012">
    <property type="protein sequence ID" value="NNI79928.1"/>
    <property type="molecule type" value="Genomic_DNA"/>
</dbReference>
<feature type="domain" description="DUF8095" evidence="1">
    <location>
        <begin position="87"/>
        <end position="225"/>
    </location>
</feature>
<dbReference type="InterPro" id="IPR058408">
    <property type="entry name" value="DUF8095"/>
</dbReference>
<dbReference type="Proteomes" id="UP000540079">
    <property type="component" value="Unassembled WGS sequence"/>
</dbReference>
<dbReference type="EMBL" id="JANIEN010000013">
    <property type="protein sequence ID" value="MDT3453125.1"/>
    <property type="molecule type" value="Genomic_DNA"/>
</dbReference>
<comment type="caution">
    <text evidence="3">The sequence shown here is derived from an EMBL/GenBank/DDBJ whole genome shotgun (WGS) entry which is preliminary data.</text>
</comment>
<dbReference type="GeneID" id="77206927"/>
<dbReference type="Proteomes" id="UP001182304">
    <property type="component" value="Unassembled WGS sequence"/>
</dbReference>
<name>A0A849CS12_PASMD</name>
<sequence length="228" mass="25912">MKQKYLFIASMALAGCGSMSESNKYWIQYKDIDQSVKEVSFWSREQFHSPSDVKGTVYQRDNLTHLATSTPLGEIYHIYDVNHIPMNVIFLDTKTQRSLNPQNAQDMAQLSKATQFDFYEFGKGRIAHAVFSAKTGLCQDFKSKRGVALKMATNYYTDDSYKGYYVSVIHAIIRHNGQHTDFAYTPAFSIADTKALAMTQALEKQDGERVAQMNLKEKVTLLTNIVCQ</sequence>
<evidence type="ECO:0000313" key="2">
    <source>
        <dbReference type="EMBL" id="MDT3453125.1"/>
    </source>
</evidence>
<reference evidence="2" key="2">
    <citation type="submission" date="2022-07" db="EMBL/GenBank/DDBJ databases">
        <title>Sequence of Pasteurella multocoda 17BRD-035.</title>
        <authorList>
            <person name="Roy Chowdhury P."/>
            <person name="Alhamami T."/>
            <person name="Trott D.J."/>
            <person name="Djordvevic S.P."/>
        </authorList>
    </citation>
    <scope>NUCLEOTIDE SEQUENCE</scope>
    <source>
        <strain evidence="2">17BRD-035</strain>
    </source>
</reference>
<accession>A0A849CS12</accession>
<dbReference type="KEGG" id="pmul:DR93_357"/>
<evidence type="ECO:0000313" key="3">
    <source>
        <dbReference type="EMBL" id="NNI79928.1"/>
    </source>
</evidence>
<dbReference type="RefSeq" id="WP_005757690.1">
    <property type="nucleotide sequence ID" value="NZ_AP025519.1"/>
</dbReference>
<dbReference type="PROSITE" id="PS51257">
    <property type="entry name" value="PROKAR_LIPOPROTEIN"/>
    <property type="match status" value="1"/>
</dbReference>
<reference evidence="3 4" key="1">
    <citation type="journal article" date="2018" name="Front. Microbiol.">
        <title>Genetic and Phylogenetic Characteristics of Pasteurella multocida Isolates From Different Host Species.</title>
        <authorList>
            <person name="Peng Z."/>
            <person name="Liang W."/>
            <person name="Wang F."/>
            <person name="Xu Z."/>
            <person name="Xie Z."/>
            <person name="Lian Z."/>
            <person name="Hua L."/>
            <person name="Zhou R."/>
            <person name="Chen H."/>
            <person name="Wu B."/>
        </authorList>
    </citation>
    <scope>NUCLEOTIDE SEQUENCE [LARGE SCALE GENOMIC DNA]</scope>
    <source>
        <strain evidence="3 4">HNA06</strain>
    </source>
</reference>
<dbReference type="Pfam" id="PF26367">
    <property type="entry name" value="DUF8095"/>
    <property type="match status" value="1"/>
</dbReference>
<dbReference type="AlphaFoldDB" id="A0A849CS12"/>
<organism evidence="3 4">
    <name type="scientific">Pasteurella multocida</name>
    <dbReference type="NCBI Taxonomy" id="747"/>
    <lineage>
        <taxon>Bacteria</taxon>
        <taxon>Pseudomonadati</taxon>
        <taxon>Pseudomonadota</taxon>
        <taxon>Gammaproteobacteria</taxon>
        <taxon>Pasteurellales</taxon>
        <taxon>Pasteurellaceae</taxon>
        <taxon>Pasteurella</taxon>
    </lineage>
</organism>
<evidence type="ECO:0000313" key="4">
    <source>
        <dbReference type="Proteomes" id="UP000540079"/>
    </source>
</evidence>